<reference evidence="1 2" key="1">
    <citation type="submission" date="2016-01" db="EMBL/GenBank/DDBJ databases">
        <authorList>
            <person name="McClelland M."/>
            <person name="Jain A."/>
            <person name="Saraogi P."/>
            <person name="Mendelson R."/>
            <person name="Westerman R."/>
            <person name="SanMiguel P."/>
            <person name="Csonka L."/>
        </authorList>
    </citation>
    <scope>NUCLEOTIDE SEQUENCE [LARGE SCALE GENOMIC DNA]</scope>
    <source>
        <strain evidence="1 2">NCPPB 2472</strain>
    </source>
</reference>
<organism evidence="1 2">
    <name type="scientific">Pseudomonas agarici</name>
    <dbReference type="NCBI Taxonomy" id="46677"/>
    <lineage>
        <taxon>Bacteria</taxon>
        <taxon>Pseudomonadati</taxon>
        <taxon>Pseudomonadota</taxon>
        <taxon>Gammaproteobacteria</taxon>
        <taxon>Pseudomonadales</taxon>
        <taxon>Pseudomonadaceae</taxon>
        <taxon>Pseudomonas</taxon>
    </lineage>
</organism>
<evidence type="ECO:0000313" key="1">
    <source>
        <dbReference type="EMBL" id="AMB83856.1"/>
    </source>
</evidence>
<sequence>MTKQTLCANPQANAGPAEVNWEEVQKLISIGDHVKFLAGSSEGKIGRKLYEQTGPDTYQIKIWRED</sequence>
<dbReference type="OrthoDB" id="9924445at2"/>
<dbReference type="AlphaFoldDB" id="A0A0X8F4Y8"/>
<accession>A0A0X8F4Y8</accession>
<name>A0A0X8F4Y8_PSEAA</name>
<keyword evidence="2" id="KW-1185">Reference proteome</keyword>
<proteinExistence type="predicted"/>
<protein>
    <submittedName>
        <fullName evidence="1">Uncharacterized protein</fullName>
    </submittedName>
</protein>
<dbReference type="EMBL" id="CP014135">
    <property type="protein sequence ID" value="AMB83856.1"/>
    <property type="molecule type" value="Genomic_DNA"/>
</dbReference>
<dbReference type="Proteomes" id="UP000063229">
    <property type="component" value="Chromosome"/>
</dbReference>
<dbReference type="RefSeq" id="WP_017129994.1">
    <property type="nucleotide sequence ID" value="NZ_CP014135.1"/>
</dbReference>
<gene>
    <name evidence="1" type="ORF">AWM79_00435</name>
</gene>
<evidence type="ECO:0000313" key="2">
    <source>
        <dbReference type="Proteomes" id="UP000063229"/>
    </source>
</evidence>
<dbReference type="KEGG" id="pagb:AWM79_00435"/>